<evidence type="ECO:0000313" key="19">
    <source>
        <dbReference type="Proteomes" id="UP000008139"/>
    </source>
</evidence>
<evidence type="ECO:0000313" key="18">
    <source>
        <dbReference type="EMBL" id="AEA33823.1"/>
    </source>
</evidence>
<evidence type="ECO:0000256" key="16">
    <source>
        <dbReference type="RuleBase" id="RU362098"/>
    </source>
</evidence>
<reference evidence="18 19" key="1">
    <citation type="journal article" date="2011" name="Stand. Genomic Sci.">
        <title>Complete genome sequence of the thermophilic sulfur-reducer Hippea maritima type strain (MH(2)).</title>
        <authorList>
            <person name="Huntemann M."/>
            <person name="Lu M."/>
            <person name="Nolan M."/>
            <person name="Lapidus A."/>
            <person name="Lucas S."/>
            <person name="Hammon N."/>
            <person name="Deshpande S."/>
            <person name="Cheng J.F."/>
            <person name="Tapia R."/>
            <person name="Han C."/>
            <person name="Goodwin L."/>
            <person name="Pitluck S."/>
            <person name="Liolios K."/>
            <person name="Pagani I."/>
            <person name="Ivanova N."/>
            <person name="Ovchinikova G."/>
            <person name="Pati A."/>
            <person name="Chen A."/>
            <person name="Palaniappan K."/>
            <person name="Land M."/>
            <person name="Hauser L."/>
            <person name="Jeffries C.D."/>
            <person name="Detter J.C."/>
            <person name="Brambilla E.M."/>
            <person name="Rohde M."/>
            <person name="Spring S."/>
            <person name="Goker M."/>
            <person name="Woyke T."/>
            <person name="Bristow J."/>
            <person name="Eisen J.A."/>
            <person name="Markowitz V."/>
            <person name="Hugenholtz P."/>
            <person name="Kyrpides N.C."/>
            <person name="Klenk H.P."/>
            <person name="Mavromatis K."/>
        </authorList>
    </citation>
    <scope>NUCLEOTIDE SEQUENCE [LARGE SCALE GENOMIC DNA]</scope>
    <source>
        <strain evidence="19">ATCC 700847 / DSM 10411 / MH2</strain>
    </source>
</reference>
<dbReference type="Gene3D" id="3.40.50.300">
    <property type="entry name" value="P-loop containing nucleotide triphosphate hydrolases"/>
    <property type="match status" value="1"/>
</dbReference>
<dbReference type="InterPro" id="IPR050860">
    <property type="entry name" value="FeoB_GTPase"/>
</dbReference>
<evidence type="ECO:0000256" key="6">
    <source>
        <dbReference type="ARBA" id="ARBA00022692"/>
    </source>
</evidence>
<dbReference type="KEGG" id="hmr:Hipma_0853"/>
<evidence type="ECO:0000256" key="9">
    <source>
        <dbReference type="ARBA" id="ARBA00023004"/>
    </source>
</evidence>
<evidence type="ECO:0000256" key="11">
    <source>
        <dbReference type="ARBA" id="ARBA00023134"/>
    </source>
</evidence>
<dbReference type="Pfam" id="PF02421">
    <property type="entry name" value="FeoB_N"/>
    <property type="match status" value="1"/>
</dbReference>
<keyword evidence="15" id="KW-0460">Magnesium</keyword>
<feature type="binding site" evidence="14">
    <location>
        <begin position="113"/>
        <end position="116"/>
    </location>
    <ligand>
        <name>GTP</name>
        <dbReference type="ChEBI" id="CHEBI:37565"/>
        <label>1</label>
    </ligand>
</feature>
<dbReference type="SUPFAM" id="SSF52540">
    <property type="entry name" value="P-loop containing nucleoside triphosphate hydrolases"/>
    <property type="match status" value="1"/>
</dbReference>
<dbReference type="AlphaFoldDB" id="F2LVN9"/>
<evidence type="ECO:0000256" key="3">
    <source>
        <dbReference type="ARBA" id="ARBA00022475"/>
    </source>
</evidence>
<dbReference type="Pfam" id="PF17910">
    <property type="entry name" value="FeoB_Cyto"/>
    <property type="match status" value="1"/>
</dbReference>
<dbReference type="STRING" id="760142.Hipma_0853"/>
<dbReference type="NCBIfam" id="TIGR00437">
    <property type="entry name" value="feoB"/>
    <property type="match status" value="1"/>
</dbReference>
<feature type="binding site" evidence="15">
    <location>
        <position position="18"/>
    </location>
    <ligand>
        <name>Mg(2+)</name>
        <dbReference type="ChEBI" id="CHEBI:18420"/>
        <label>2</label>
    </ligand>
</feature>
<dbReference type="CDD" id="cd01879">
    <property type="entry name" value="FeoB"/>
    <property type="match status" value="1"/>
</dbReference>
<dbReference type="Pfam" id="PF07664">
    <property type="entry name" value="FeoB_C"/>
    <property type="match status" value="1"/>
</dbReference>
<dbReference type="PROSITE" id="PS51711">
    <property type="entry name" value="G_FEOB"/>
    <property type="match status" value="1"/>
</dbReference>
<evidence type="ECO:0000256" key="14">
    <source>
        <dbReference type="PIRSR" id="PIRSR603373-1"/>
    </source>
</evidence>
<dbReference type="HOGENOM" id="CLU_013350_3_0_7"/>
<keyword evidence="2 16" id="KW-0813">Transport</keyword>
<keyword evidence="15" id="KW-0479">Metal-binding</keyword>
<dbReference type="PANTHER" id="PTHR43185">
    <property type="entry name" value="FERROUS IRON TRANSPORT PROTEIN B"/>
    <property type="match status" value="1"/>
</dbReference>
<keyword evidence="19" id="KW-1185">Reference proteome</keyword>
<feature type="transmembrane region" description="Helical" evidence="16">
    <location>
        <begin position="388"/>
        <end position="411"/>
    </location>
</feature>
<keyword evidence="11 14" id="KW-0342">GTP-binding</keyword>
<dbReference type="eggNOG" id="COG0370">
    <property type="taxonomic scope" value="Bacteria"/>
</dbReference>
<dbReference type="RefSeq" id="WP_013681864.1">
    <property type="nucleotide sequence ID" value="NC_015318.1"/>
</dbReference>
<feature type="transmembrane region" description="Helical" evidence="16">
    <location>
        <begin position="344"/>
        <end position="368"/>
    </location>
</feature>
<comment type="similarity">
    <text evidence="16">Belongs to the TRAFAC class TrmE-Era-EngA-EngB-Septin-like GTPase superfamily. FeoB GTPase (TC 9.A.8) family.</text>
</comment>
<keyword evidence="10" id="KW-0406">Ion transport</keyword>
<keyword evidence="12 16" id="KW-0472">Membrane</keyword>
<keyword evidence="7 14" id="KW-0547">Nucleotide-binding</keyword>
<dbReference type="InterPro" id="IPR011642">
    <property type="entry name" value="Gate_dom"/>
</dbReference>
<feature type="binding site" evidence="14">
    <location>
        <begin position="53"/>
        <end position="56"/>
    </location>
    <ligand>
        <name>GTP</name>
        <dbReference type="ChEBI" id="CHEBI:37565"/>
        <label>1</label>
    </ligand>
</feature>
<accession>F2LVN9</accession>
<dbReference type="OrthoDB" id="9809127at2"/>
<feature type="binding site" evidence="15">
    <location>
        <position position="19"/>
    </location>
    <ligand>
        <name>Mg(2+)</name>
        <dbReference type="ChEBI" id="CHEBI:18420"/>
        <label>2</label>
    </ligand>
</feature>
<evidence type="ECO:0000256" key="15">
    <source>
        <dbReference type="PIRSR" id="PIRSR603373-2"/>
    </source>
</evidence>
<keyword evidence="3" id="KW-1003">Cell membrane</keyword>
<dbReference type="GO" id="GO:0005886">
    <property type="term" value="C:plasma membrane"/>
    <property type="evidence" value="ECO:0007669"/>
    <property type="project" value="UniProtKB-SubCell"/>
</dbReference>
<keyword evidence="4 16" id="KW-0410">Iron transport</keyword>
<dbReference type="Pfam" id="PF07670">
    <property type="entry name" value="Gate"/>
    <property type="match status" value="2"/>
</dbReference>
<evidence type="ECO:0000259" key="17">
    <source>
        <dbReference type="PROSITE" id="PS51711"/>
    </source>
</evidence>
<proteinExistence type="inferred from homology"/>
<dbReference type="EMBL" id="CP002606">
    <property type="protein sequence ID" value="AEA33823.1"/>
    <property type="molecule type" value="Genomic_DNA"/>
</dbReference>
<feature type="binding site" evidence="14">
    <location>
        <begin position="32"/>
        <end position="36"/>
    </location>
    <ligand>
        <name>GTP</name>
        <dbReference type="ChEBI" id="CHEBI:37565"/>
        <label>1</label>
    </ligand>
</feature>
<feature type="transmembrane region" description="Helical" evidence="16">
    <location>
        <begin position="454"/>
        <end position="475"/>
    </location>
</feature>
<evidence type="ECO:0000256" key="10">
    <source>
        <dbReference type="ARBA" id="ARBA00023065"/>
    </source>
</evidence>
<dbReference type="InterPro" id="IPR027417">
    <property type="entry name" value="P-loop_NTPase"/>
</dbReference>
<dbReference type="FunFam" id="3.40.50.300:FF:000426">
    <property type="entry name" value="Ferrous iron transport protein B"/>
    <property type="match status" value="1"/>
</dbReference>
<evidence type="ECO:0000256" key="12">
    <source>
        <dbReference type="ARBA" id="ARBA00023136"/>
    </source>
</evidence>
<dbReference type="Proteomes" id="UP000008139">
    <property type="component" value="Chromosome"/>
</dbReference>
<evidence type="ECO:0000256" key="8">
    <source>
        <dbReference type="ARBA" id="ARBA00022989"/>
    </source>
</evidence>
<sequence>MNIAFAGNPNVGKTAIINAIAGSKLKVGNWPGVTVEKKEAEVEFKGKTITLTDLPGVYSLSPYSIEERITRDFIFEQDPDCIVNVIDSTNIERNLYLTLLLMETEKPLIIALNMFDEFKKLGYEIDLEGLSEMLGVKVVPTSAIKREGLQKLMEISISCPKEHKKLDYKLRYDGFLESEIMDVVKKLKQHVINTRYPLRWIAIKLLERDEYAKEKLKKELGMDISKLADENIKRIEERFGDDAETVLAESRYGIINGILKKVFKKTKKDDYTITEKLDKIFISKSLGIPIFLLFMYLTFKFTFDGSAPFIDWFDGFVNDYIAKYISLGISQAPDWLKSLLIDGILGGVGLVLSFLPLMFFLYFFLALLEESGYMARAAFLMDRVMSSLGLNGKAFIPMILGFGCNVPAIYATRALERETDRKLTAVMVPFMSCGARLPIYALFTAVFFSTHRATVVLSLYLLGIAVAFMVGLILRKTEYFKEDKAPLLLELPPYRLPTLSMIWASVWARTKAFIVKAGTVIALAMVLLWGVIYLPANSSLENSILGKTAKAVSFVFKPAGFDDWRIVASIIPGVIAKETVVGALSQTLKIHQDSEDNKQSSNFLQDTKEQIAGFFQAIGSSFKSMFLSFSQDTFELESFKNSYKDKLSKIMTPLSSFSFMVFMLLFIPCIVTLAAIKQEFGWGLMVFEIGLLAIVPYIISVIIYQGGKLLGFD</sequence>
<feature type="domain" description="FeoB-type G" evidence="17">
    <location>
        <begin position="1"/>
        <end position="162"/>
    </location>
</feature>
<keyword evidence="9 16" id="KW-0408">Iron</keyword>
<evidence type="ECO:0000256" key="1">
    <source>
        <dbReference type="ARBA" id="ARBA00004429"/>
    </source>
</evidence>
<evidence type="ECO:0000256" key="5">
    <source>
        <dbReference type="ARBA" id="ARBA00022519"/>
    </source>
</evidence>
<dbReference type="Gene3D" id="1.10.287.1770">
    <property type="match status" value="1"/>
</dbReference>
<reference evidence="19" key="2">
    <citation type="submission" date="2011-03" db="EMBL/GenBank/DDBJ databases">
        <title>The complete genome of Hippea maritima DSM 10411.</title>
        <authorList>
            <consortium name="US DOE Joint Genome Institute (JGI-PGF)"/>
            <person name="Lucas S."/>
            <person name="Copeland A."/>
            <person name="Lapidus A."/>
            <person name="Bruce D."/>
            <person name="Goodwin L."/>
            <person name="Pitluck S."/>
            <person name="Peters L."/>
            <person name="Kyrpides N."/>
            <person name="Mavromatis K."/>
            <person name="Pagani I."/>
            <person name="Ivanova N."/>
            <person name="Mikhailova N."/>
            <person name="Lu M."/>
            <person name="Detter J.C."/>
            <person name="Tapia R."/>
            <person name="Han C."/>
            <person name="Land M."/>
            <person name="Hauser L."/>
            <person name="Markowitz V."/>
            <person name="Cheng J.-F."/>
            <person name="Hugenholtz P."/>
            <person name="Woyke T."/>
            <person name="Wu D."/>
            <person name="Spring S."/>
            <person name="Schroeder M."/>
            <person name="Brambilla E."/>
            <person name="Klenk H.-P."/>
            <person name="Eisen J.A."/>
        </authorList>
    </citation>
    <scope>NUCLEOTIDE SEQUENCE [LARGE SCALE GENOMIC DNA]</scope>
    <source>
        <strain evidence="19">ATCC 700847 / DSM 10411 / MH2</strain>
    </source>
</reference>
<dbReference type="GO" id="GO:0015093">
    <property type="term" value="F:ferrous iron transmembrane transporter activity"/>
    <property type="evidence" value="ECO:0007669"/>
    <property type="project" value="UniProtKB-UniRule"/>
</dbReference>
<keyword evidence="8 16" id="KW-1133">Transmembrane helix</keyword>
<evidence type="ECO:0000256" key="13">
    <source>
        <dbReference type="NCBIfam" id="TIGR00437"/>
    </source>
</evidence>
<dbReference type="GO" id="GO:0046872">
    <property type="term" value="F:metal ion binding"/>
    <property type="evidence" value="ECO:0007669"/>
    <property type="project" value="UniProtKB-KW"/>
</dbReference>
<dbReference type="InterPro" id="IPR030389">
    <property type="entry name" value="G_FEOB_dom"/>
</dbReference>
<keyword evidence="5" id="KW-0997">Cell inner membrane</keyword>
<dbReference type="GO" id="GO:0005525">
    <property type="term" value="F:GTP binding"/>
    <property type="evidence" value="ECO:0007669"/>
    <property type="project" value="UniProtKB-KW"/>
</dbReference>
<evidence type="ECO:0000256" key="7">
    <source>
        <dbReference type="ARBA" id="ARBA00022741"/>
    </source>
</evidence>
<dbReference type="InterPro" id="IPR011640">
    <property type="entry name" value="Fe2_transport_prot_B_C"/>
</dbReference>
<feature type="transmembrane region" description="Helical" evidence="16">
    <location>
        <begin position="423"/>
        <end position="448"/>
    </location>
</feature>
<evidence type="ECO:0000256" key="2">
    <source>
        <dbReference type="ARBA" id="ARBA00022448"/>
    </source>
</evidence>
<dbReference type="InterPro" id="IPR041069">
    <property type="entry name" value="FeoB_Cyto"/>
</dbReference>
<dbReference type="PANTHER" id="PTHR43185:SF1">
    <property type="entry name" value="FE(2+) TRANSPORTER FEOB"/>
    <property type="match status" value="1"/>
</dbReference>
<keyword evidence="6 16" id="KW-0812">Transmembrane</keyword>
<protein>
    <recommendedName>
        <fullName evidence="13 16">Ferrous iron transport protein B</fullName>
    </recommendedName>
</protein>
<dbReference type="FunCoup" id="F2LVN9">
    <property type="interactions" value="147"/>
</dbReference>
<feature type="transmembrane region" description="Helical" evidence="16">
    <location>
        <begin position="654"/>
        <end position="676"/>
    </location>
</feature>
<feature type="binding site" evidence="14">
    <location>
        <begin position="7"/>
        <end position="14"/>
    </location>
    <ligand>
        <name>GTP</name>
        <dbReference type="ChEBI" id="CHEBI:37565"/>
        <label>1</label>
    </ligand>
</feature>
<dbReference type="InParanoid" id="F2LVN9"/>
<organism evidence="18 19">
    <name type="scientific">Hippea maritima (strain ATCC 700847 / DSM 10411 / MH2)</name>
    <dbReference type="NCBI Taxonomy" id="760142"/>
    <lineage>
        <taxon>Bacteria</taxon>
        <taxon>Pseudomonadati</taxon>
        <taxon>Campylobacterota</taxon>
        <taxon>Desulfurellia</taxon>
        <taxon>Desulfurellales</taxon>
        <taxon>Hippeaceae</taxon>
        <taxon>Hippea</taxon>
    </lineage>
</organism>
<gene>
    <name evidence="18" type="ordered locus">Hipma_0853</name>
</gene>
<comment type="function">
    <text evidence="16">Probable transporter of a GTP-driven Fe(2+) uptake system.</text>
</comment>
<evidence type="ECO:0000256" key="4">
    <source>
        <dbReference type="ARBA" id="ARBA00022496"/>
    </source>
</evidence>
<feature type="binding site" evidence="15">
    <location>
        <position position="22"/>
    </location>
    <ligand>
        <name>Mg(2+)</name>
        <dbReference type="ChEBI" id="CHEBI:18420"/>
        <label>1</label>
    </ligand>
</feature>
<feature type="transmembrane region" description="Helical" evidence="16">
    <location>
        <begin position="513"/>
        <end position="534"/>
    </location>
</feature>
<feature type="transmembrane region" description="Helical" evidence="16">
    <location>
        <begin position="682"/>
        <end position="704"/>
    </location>
</feature>
<feature type="transmembrane region" description="Helical" evidence="16">
    <location>
        <begin position="280"/>
        <end position="299"/>
    </location>
</feature>
<comment type="subcellular location">
    <subcellularLocation>
        <location evidence="1 16">Cell inner membrane</location>
        <topology evidence="1 16">Multi-pass membrane protein</topology>
    </subcellularLocation>
</comment>
<dbReference type="InterPro" id="IPR003373">
    <property type="entry name" value="Fe2_transport_prot-B"/>
</dbReference>
<name>F2LVN9_HIPMA</name>